<feature type="region of interest" description="Disordered" evidence="1">
    <location>
        <begin position="37"/>
        <end position="60"/>
    </location>
</feature>
<dbReference type="Proteomes" id="UP000010792">
    <property type="component" value="Chromosome"/>
</dbReference>
<dbReference type="KEGG" id="rht:NT26_0366"/>
<name>L0NAP3_9HYPH</name>
<dbReference type="EMBL" id="FO082820">
    <property type="protein sequence ID" value="CCF18090.1"/>
    <property type="molecule type" value="Genomic_DNA"/>
</dbReference>
<dbReference type="AlphaFoldDB" id="L0NAP3"/>
<gene>
    <name evidence="2" type="ORF">NT26_0366</name>
</gene>
<accession>L0NAP3</accession>
<feature type="compositionally biased region" description="Polar residues" evidence="1">
    <location>
        <begin position="46"/>
        <end position="58"/>
    </location>
</feature>
<keyword evidence="3" id="KW-1185">Reference proteome</keyword>
<reference evidence="2 3" key="1">
    <citation type="journal article" date="2013" name="Genome Biol. Evol.">
        <title>Life in an arsenic-containing gold mine: genome and physiology of the autotrophic arsenite-oxidizing bacterium rhizobium sp. NT-26.</title>
        <authorList>
            <person name="Andres J."/>
            <person name="Arsene-Ploetze F."/>
            <person name="Barbe V."/>
            <person name="Brochier-Armanet C."/>
            <person name="Cleiss-Arnold J."/>
            <person name="Coppee J.Y."/>
            <person name="Dillies M.A."/>
            <person name="Geist"/>
            <person name="L"/>
            <person name="Joublin A."/>
            <person name="Koechler S."/>
            <person name="Lassalle F."/>
            <person name="Marchal M."/>
            <person name="Medigue C."/>
            <person name="Muller D."/>
            <person name="Nesme X."/>
            <person name="Plewniak F."/>
            <person name="Proux C."/>
            <person name="Ramirez-Bahena M.H."/>
            <person name="Schenowitz C."/>
            <person name="Sismeiro O."/>
            <person name="Vallenet D."/>
            <person name="Santini J.M."/>
            <person name="Bertin P.N."/>
        </authorList>
    </citation>
    <scope>NUCLEOTIDE SEQUENCE [LARGE SCALE GENOMIC DNA]</scope>
    <source>
        <strain evidence="2 3">NT-26</strain>
    </source>
</reference>
<evidence type="ECO:0000313" key="3">
    <source>
        <dbReference type="Proteomes" id="UP000010792"/>
    </source>
</evidence>
<sequence length="131" mass="13985">MVGHALVIAADARCWTRLTNGQGGGVTNMQSTGSAQAAIADAGTMRSAQDGASVSNQTRDVEDQADACGRACSNRQAADALSCSKPKRRTFHEAGERVDVLIAQFLLTKVAGQALVWWFQHRRGPLKSSQR</sequence>
<proteinExistence type="predicted"/>
<organism evidence="2 3">
    <name type="scientific">Pseudorhizobium banfieldiae</name>
    <dbReference type="NCBI Taxonomy" id="1125847"/>
    <lineage>
        <taxon>Bacteria</taxon>
        <taxon>Pseudomonadati</taxon>
        <taxon>Pseudomonadota</taxon>
        <taxon>Alphaproteobacteria</taxon>
        <taxon>Hyphomicrobiales</taxon>
        <taxon>Rhizobiaceae</taxon>
        <taxon>Rhizobium/Agrobacterium group</taxon>
        <taxon>Pseudorhizobium</taxon>
    </lineage>
</organism>
<evidence type="ECO:0000256" key="1">
    <source>
        <dbReference type="SAM" id="MobiDB-lite"/>
    </source>
</evidence>
<protein>
    <submittedName>
        <fullName evidence="2">Uncharacterized protein</fullName>
    </submittedName>
</protein>
<evidence type="ECO:0000313" key="2">
    <source>
        <dbReference type="EMBL" id="CCF18090.1"/>
    </source>
</evidence>